<dbReference type="GO" id="GO:0016491">
    <property type="term" value="F:oxidoreductase activity"/>
    <property type="evidence" value="ECO:0007669"/>
    <property type="project" value="UniProtKB-KW"/>
</dbReference>
<dbReference type="GO" id="GO:0005507">
    <property type="term" value="F:copper ion binding"/>
    <property type="evidence" value="ECO:0007669"/>
    <property type="project" value="InterPro"/>
</dbReference>
<dbReference type="PROSITE" id="PS00080">
    <property type="entry name" value="MULTICOPPER_OXIDASE2"/>
    <property type="match status" value="1"/>
</dbReference>
<accession>A0A3N1HNB1</accession>
<evidence type="ECO:0000259" key="5">
    <source>
        <dbReference type="Pfam" id="PF07732"/>
    </source>
</evidence>
<keyword evidence="1" id="KW-0479">Metal-binding</keyword>
<dbReference type="InterPro" id="IPR002355">
    <property type="entry name" value="Cu_oxidase_Cu_BS"/>
</dbReference>
<evidence type="ECO:0000256" key="1">
    <source>
        <dbReference type="ARBA" id="ARBA00022723"/>
    </source>
</evidence>
<dbReference type="EMBL" id="RJKN01000003">
    <property type="protein sequence ID" value="ROP43961.1"/>
    <property type="molecule type" value="Genomic_DNA"/>
</dbReference>
<evidence type="ECO:0000313" key="7">
    <source>
        <dbReference type="Proteomes" id="UP000276232"/>
    </source>
</evidence>
<evidence type="ECO:0000256" key="2">
    <source>
        <dbReference type="ARBA" id="ARBA00023002"/>
    </source>
</evidence>
<sequence length="344" mass="36813">MNDSTTPRGTRPALSRRAVVAGVAGGAVAVASPVTAAVLGRGTATSARAAAGSTRRIRMFAERMADGQVGYGLVQGQPTIPGPLLEMWEGDTLEIELVNTTDERLSIHPHGVNYDVDSDGSPFNDSFNEPGETRTYVWKTQAPYRDRGIWMPGSAGYWHYHDHAYQGDHGTAGVRAGLYGALVVRRVGDVVPDKTFTVFFTDVSINNKFAPDTPMFEARLGERVEFVCVGHGDSFHTFHLHAHRWALNRTGLITGRDDATQVVDNRDLNPGDSFGFQVVAGAGVGPGAWMYHCHVQFHSDGGMSGVFLVRNADGSMPPGAQASLDRFAEHHAGGHAGHAAHAAG</sequence>
<dbReference type="InterPro" id="IPR008972">
    <property type="entry name" value="Cupredoxin"/>
</dbReference>
<dbReference type="InParanoid" id="A0A3N1HNB1"/>
<feature type="domain" description="Plastocyanin-like" evidence="5">
    <location>
        <begin position="79"/>
        <end position="185"/>
    </location>
</feature>
<dbReference type="Pfam" id="PF07732">
    <property type="entry name" value="Cu-oxidase_3"/>
    <property type="match status" value="1"/>
</dbReference>
<feature type="domain" description="Plastocyanin-like" evidence="4">
    <location>
        <begin position="202"/>
        <end position="312"/>
    </location>
</feature>
<organism evidence="6 7">
    <name type="scientific">Pseudokineococcus lusitanus</name>
    <dbReference type="NCBI Taxonomy" id="763993"/>
    <lineage>
        <taxon>Bacteria</taxon>
        <taxon>Bacillati</taxon>
        <taxon>Actinomycetota</taxon>
        <taxon>Actinomycetes</taxon>
        <taxon>Kineosporiales</taxon>
        <taxon>Kineosporiaceae</taxon>
        <taxon>Pseudokineococcus</taxon>
    </lineage>
</organism>
<dbReference type="Gene3D" id="2.60.40.420">
    <property type="entry name" value="Cupredoxins - blue copper proteins"/>
    <property type="match status" value="2"/>
</dbReference>
<dbReference type="FunCoup" id="A0A3N1HNB1">
    <property type="interactions" value="3"/>
</dbReference>
<comment type="caution">
    <text evidence="6">The sequence shown here is derived from an EMBL/GenBank/DDBJ whole genome shotgun (WGS) entry which is preliminary data.</text>
</comment>
<dbReference type="RefSeq" id="WP_123379610.1">
    <property type="nucleotide sequence ID" value="NZ_RJKN01000003.1"/>
</dbReference>
<dbReference type="Proteomes" id="UP000276232">
    <property type="component" value="Unassembled WGS sequence"/>
</dbReference>
<dbReference type="Pfam" id="PF07731">
    <property type="entry name" value="Cu-oxidase_2"/>
    <property type="match status" value="1"/>
</dbReference>
<dbReference type="SUPFAM" id="SSF49503">
    <property type="entry name" value="Cupredoxins"/>
    <property type="match status" value="2"/>
</dbReference>
<keyword evidence="3" id="KW-0186">Copper</keyword>
<dbReference type="OrthoDB" id="345021at2"/>
<name>A0A3N1HNB1_9ACTN</name>
<evidence type="ECO:0000313" key="6">
    <source>
        <dbReference type="EMBL" id="ROP43961.1"/>
    </source>
</evidence>
<keyword evidence="7" id="KW-1185">Reference proteome</keyword>
<dbReference type="InterPro" id="IPR011706">
    <property type="entry name" value="Cu-oxidase_C"/>
</dbReference>
<gene>
    <name evidence="6" type="ORF">EDC03_1558</name>
</gene>
<reference evidence="6 7" key="1">
    <citation type="journal article" date="2015" name="Stand. Genomic Sci.">
        <title>Genomic Encyclopedia of Bacterial and Archaeal Type Strains, Phase III: the genomes of soil and plant-associated and newly described type strains.</title>
        <authorList>
            <person name="Whitman W.B."/>
            <person name="Woyke T."/>
            <person name="Klenk H.P."/>
            <person name="Zhou Y."/>
            <person name="Lilburn T.G."/>
            <person name="Beck B.J."/>
            <person name="De Vos P."/>
            <person name="Vandamme P."/>
            <person name="Eisen J.A."/>
            <person name="Garrity G."/>
            <person name="Hugenholtz P."/>
            <person name="Kyrpides N.C."/>
        </authorList>
    </citation>
    <scope>NUCLEOTIDE SEQUENCE [LARGE SCALE GENOMIC DNA]</scope>
    <source>
        <strain evidence="6 7">CECT 7306</strain>
    </source>
</reference>
<dbReference type="PANTHER" id="PTHR11709">
    <property type="entry name" value="MULTI-COPPER OXIDASE"/>
    <property type="match status" value="1"/>
</dbReference>
<keyword evidence="2" id="KW-0560">Oxidoreductase</keyword>
<evidence type="ECO:0000259" key="4">
    <source>
        <dbReference type="Pfam" id="PF07731"/>
    </source>
</evidence>
<dbReference type="InterPro" id="IPR045087">
    <property type="entry name" value="Cu-oxidase_fam"/>
</dbReference>
<dbReference type="InterPro" id="IPR011707">
    <property type="entry name" value="Cu-oxidase-like_N"/>
</dbReference>
<dbReference type="PANTHER" id="PTHR11709:SF394">
    <property type="entry name" value="FI03373P-RELATED"/>
    <property type="match status" value="1"/>
</dbReference>
<proteinExistence type="predicted"/>
<dbReference type="PROSITE" id="PS51318">
    <property type="entry name" value="TAT"/>
    <property type="match status" value="1"/>
</dbReference>
<protein>
    <submittedName>
        <fullName evidence="6">Multicopper oxidase</fullName>
    </submittedName>
</protein>
<dbReference type="AlphaFoldDB" id="A0A3N1HNB1"/>
<evidence type="ECO:0000256" key="3">
    <source>
        <dbReference type="ARBA" id="ARBA00023008"/>
    </source>
</evidence>
<dbReference type="InterPro" id="IPR006311">
    <property type="entry name" value="TAT_signal"/>
</dbReference>